<reference evidence="1 2" key="1">
    <citation type="submission" date="2017-09" db="EMBL/GenBank/DDBJ databases">
        <authorList>
            <person name="Ehlers B."/>
            <person name="Leendertz F.H."/>
        </authorList>
    </citation>
    <scope>NUCLEOTIDE SEQUENCE [LARGE SCALE GENOMIC DNA]</scope>
    <source>
        <strain evidence="1 2">DSM 18289</strain>
    </source>
</reference>
<evidence type="ECO:0000313" key="2">
    <source>
        <dbReference type="Proteomes" id="UP000219439"/>
    </source>
</evidence>
<dbReference type="Proteomes" id="UP000219439">
    <property type="component" value="Unassembled WGS sequence"/>
</dbReference>
<evidence type="ECO:0000313" key="1">
    <source>
        <dbReference type="EMBL" id="SNZ19113.1"/>
    </source>
</evidence>
<protein>
    <submittedName>
        <fullName evidence="1">Uncharacterized protein</fullName>
    </submittedName>
</protein>
<dbReference type="RefSeq" id="WP_097153488.1">
    <property type="nucleotide sequence ID" value="NZ_OBEL01000002.1"/>
</dbReference>
<accession>A0A285PD24</accession>
<gene>
    <name evidence="1" type="ORF">SAMN06265368_2193</name>
</gene>
<organism evidence="1 2">
    <name type="scientific">Cohaesibacter gelatinilyticus</name>
    <dbReference type="NCBI Taxonomy" id="372072"/>
    <lineage>
        <taxon>Bacteria</taxon>
        <taxon>Pseudomonadati</taxon>
        <taxon>Pseudomonadota</taxon>
        <taxon>Alphaproteobacteria</taxon>
        <taxon>Hyphomicrobiales</taxon>
        <taxon>Cohaesibacteraceae</taxon>
    </lineage>
</organism>
<dbReference type="AlphaFoldDB" id="A0A285PD24"/>
<sequence length="79" mass="8589">MEATSPNTTFERERMEEFFAVINMIGYAKGIAKDLGVPDAASDLEAASLKLAEELQSEIYGEYSTDDITKFANAISGTC</sequence>
<keyword evidence="2" id="KW-1185">Reference proteome</keyword>
<name>A0A285PD24_9HYPH</name>
<dbReference type="EMBL" id="OBEL01000002">
    <property type="protein sequence ID" value="SNZ19113.1"/>
    <property type="molecule type" value="Genomic_DNA"/>
</dbReference>
<proteinExistence type="predicted"/>